<evidence type="ECO:0000256" key="1">
    <source>
        <dbReference type="SAM" id="Phobius"/>
    </source>
</evidence>
<reference evidence="2" key="1">
    <citation type="submission" date="2020-05" db="EMBL/GenBank/DDBJ databases">
        <authorList>
            <person name="Chiriac C."/>
            <person name="Salcher M."/>
            <person name="Ghai R."/>
            <person name="Kavagutti S V."/>
        </authorList>
    </citation>
    <scope>NUCLEOTIDE SEQUENCE</scope>
</reference>
<dbReference type="AlphaFoldDB" id="A0A6J7R5W2"/>
<keyword evidence="1" id="KW-0812">Transmembrane</keyword>
<sequence length="55" mass="5756">MVRVFAEIVFRVDGVQAAAAFAGAANVRVESRNASAATGANLIAFFIGLLPFMIL</sequence>
<gene>
    <name evidence="2" type="ORF">UFOPK4095_01180</name>
</gene>
<proteinExistence type="predicted"/>
<dbReference type="EMBL" id="CAFBPI010000105">
    <property type="protein sequence ID" value="CAB5024113.1"/>
    <property type="molecule type" value="Genomic_DNA"/>
</dbReference>
<name>A0A6J7R5W2_9ZZZZ</name>
<evidence type="ECO:0000313" key="2">
    <source>
        <dbReference type="EMBL" id="CAB5024113.1"/>
    </source>
</evidence>
<keyword evidence="1" id="KW-1133">Transmembrane helix</keyword>
<keyword evidence="1" id="KW-0472">Membrane</keyword>
<accession>A0A6J7R5W2</accession>
<feature type="transmembrane region" description="Helical" evidence="1">
    <location>
        <begin position="34"/>
        <end position="54"/>
    </location>
</feature>
<organism evidence="2">
    <name type="scientific">freshwater metagenome</name>
    <dbReference type="NCBI Taxonomy" id="449393"/>
    <lineage>
        <taxon>unclassified sequences</taxon>
        <taxon>metagenomes</taxon>
        <taxon>ecological metagenomes</taxon>
    </lineage>
</organism>
<protein>
    <submittedName>
        <fullName evidence="2">Unannotated protein</fullName>
    </submittedName>
</protein>